<keyword evidence="4" id="KW-0812">Transmembrane</keyword>
<dbReference type="InterPro" id="IPR003855">
    <property type="entry name" value="K+_transporter"/>
</dbReference>
<evidence type="ECO:0000256" key="3">
    <source>
        <dbReference type="SAM" id="MobiDB-lite"/>
    </source>
</evidence>
<dbReference type="AlphaFoldDB" id="A0A1R3KD65"/>
<dbReference type="Pfam" id="PF02705">
    <property type="entry name" value="K_trans"/>
    <property type="match status" value="1"/>
</dbReference>
<comment type="similarity">
    <text evidence="2">Belongs to the HAK/KUP transporter (TC 2.A.72.3) family.</text>
</comment>
<evidence type="ECO:0000256" key="4">
    <source>
        <dbReference type="SAM" id="Phobius"/>
    </source>
</evidence>
<keyword evidence="4" id="KW-1133">Transmembrane helix</keyword>
<dbReference type="PANTHER" id="PTHR30540">
    <property type="entry name" value="OSMOTIC STRESS POTASSIUM TRANSPORTER"/>
    <property type="match status" value="1"/>
</dbReference>
<feature type="transmembrane region" description="Helical" evidence="4">
    <location>
        <begin position="256"/>
        <end position="276"/>
    </location>
</feature>
<feature type="domain" description="K+ potassium transporter integral membrane" evidence="5">
    <location>
        <begin position="62"/>
        <end position="371"/>
    </location>
</feature>
<feature type="region of interest" description="Disordered" evidence="3">
    <location>
        <begin position="1"/>
        <end position="23"/>
    </location>
</feature>
<dbReference type="OrthoDB" id="504708at2759"/>
<evidence type="ECO:0000313" key="7">
    <source>
        <dbReference type="Proteomes" id="UP000187203"/>
    </source>
</evidence>
<organism evidence="6 7">
    <name type="scientific">Corchorus olitorius</name>
    <dbReference type="NCBI Taxonomy" id="93759"/>
    <lineage>
        <taxon>Eukaryota</taxon>
        <taxon>Viridiplantae</taxon>
        <taxon>Streptophyta</taxon>
        <taxon>Embryophyta</taxon>
        <taxon>Tracheophyta</taxon>
        <taxon>Spermatophyta</taxon>
        <taxon>Magnoliopsida</taxon>
        <taxon>eudicotyledons</taxon>
        <taxon>Gunneridae</taxon>
        <taxon>Pentapetalae</taxon>
        <taxon>rosids</taxon>
        <taxon>malvids</taxon>
        <taxon>Malvales</taxon>
        <taxon>Malvaceae</taxon>
        <taxon>Grewioideae</taxon>
        <taxon>Apeibeae</taxon>
        <taxon>Corchorus</taxon>
    </lineage>
</organism>
<feature type="compositionally biased region" description="Acidic residues" evidence="3">
    <location>
        <begin position="1"/>
        <end position="11"/>
    </location>
</feature>
<evidence type="ECO:0000259" key="5">
    <source>
        <dbReference type="Pfam" id="PF02705"/>
    </source>
</evidence>
<name>A0A1R3KD65_9ROSI</name>
<comment type="caution">
    <text evidence="6">The sequence shown here is derived from an EMBL/GenBank/DDBJ whole genome shotgun (WGS) entry which is preliminary data.</text>
</comment>
<evidence type="ECO:0000313" key="6">
    <source>
        <dbReference type="EMBL" id="OMP05037.1"/>
    </source>
</evidence>
<gene>
    <name evidence="6" type="ORF">COLO4_09114</name>
</gene>
<keyword evidence="4" id="KW-0472">Membrane</keyword>
<comment type="subcellular location">
    <subcellularLocation>
        <location evidence="1">Cell membrane</location>
        <topology evidence="1">Multi-pass membrane protein</topology>
    </subcellularLocation>
</comment>
<dbReference type="InterPro" id="IPR053951">
    <property type="entry name" value="K_trans_N"/>
</dbReference>
<evidence type="ECO:0000256" key="1">
    <source>
        <dbReference type="ARBA" id="ARBA00004651"/>
    </source>
</evidence>
<dbReference type="PANTHER" id="PTHR30540:SF87">
    <property type="entry name" value="POTASSIUM TRANSPORTER"/>
    <property type="match status" value="1"/>
</dbReference>
<feature type="transmembrane region" description="Helical" evidence="4">
    <location>
        <begin position="326"/>
        <end position="347"/>
    </location>
</feature>
<feature type="transmembrane region" description="Helical" evidence="4">
    <location>
        <begin position="224"/>
        <end position="244"/>
    </location>
</feature>
<evidence type="ECO:0000256" key="2">
    <source>
        <dbReference type="ARBA" id="ARBA00008440"/>
    </source>
</evidence>
<accession>A0A1R3KD65</accession>
<dbReference type="EMBL" id="AWUE01014120">
    <property type="protein sequence ID" value="OMP05037.1"/>
    <property type="molecule type" value="Genomic_DNA"/>
</dbReference>
<reference evidence="7" key="1">
    <citation type="submission" date="2013-09" db="EMBL/GenBank/DDBJ databases">
        <title>Corchorus olitorius genome sequencing.</title>
        <authorList>
            <person name="Alam M."/>
            <person name="Haque M.S."/>
            <person name="Islam M.S."/>
            <person name="Emdad E.M."/>
            <person name="Islam M.M."/>
            <person name="Ahmed B."/>
            <person name="Halim A."/>
            <person name="Hossen Q.M.M."/>
            <person name="Hossain M.Z."/>
            <person name="Ahmed R."/>
            <person name="Khan M.M."/>
            <person name="Islam R."/>
            <person name="Rashid M.M."/>
            <person name="Khan S.A."/>
            <person name="Rahman M.S."/>
            <person name="Alam M."/>
            <person name="Yahiya A.S."/>
            <person name="Khan M.S."/>
            <person name="Azam M.S."/>
            <person name="Haque T."/>
            <person name="Lashkar M.Z.H."/>
            <person name="Akhand A.I."/>
            <person name="Morshed G."/>
            <person name="Roy S."/>
            <person name="Uddin K.S."/>
            <person name="Rabeya T."/>
            <person name="Hossain A.S."/>
            <person name="Chowdhury A."/>
            <person name="Snigdha A.R."/>
            <person name="Mortoza M.S."/>
            <person name="Matin S.A."/>
            <person name="Hoque S.M.E."/>
            <person name="Islam M.K."/>
            <person name="Roy D.K."/>
            <person name="Haider R."/>
            <person name="Moosa M.M."/>
            <person name="Elias S.M."/>
            <person name="Hasan A.M."/>
            <person name="Jahan S."/>
            <person name="Shafiuddin M."/>
            <person name="Mahmood N."/>
            <person name="Shommy N.S."/>
        </authorList>
    </citation>
    <scope>NUCLEOTIDE SEQUENCE [LARGE SCALE GENOMIC DNA]</scope>
    <source>
        <strain evidence="7">cv. O-4</strain>
    </source>
</reference>
<dbReference type="GO" id="GO:0015079">
    <property type="term" value="F:potassium ion transmembrane transporter activity"/>
    <property type="evidence" value="ECO:0007669"/>
    <property type="project" value="InterPro"/>
</dbReference>
<feature type="transmembrane region" description="Helical" evidence="4">
    <location>
        <begin position="186"/>
        <end position="212"/>
    </location>
</feature>
<proteinExistence type="inferred from homology"/>
<dbReference type="STRING" id="93759.A0A1R3KD65"/>
<protein>
    <submittedName>
        <fullName evidence="6">Potassium transporter</fullName>
    </submittedName>
</protein>
<keyword evidence="7" id="KW-1185">Reference proteome</keyword>
<dbReference type="Proteomes" id="UP000187203">
    <property type="component" value="Unassembled WGS sequence"/>
</dbReference>
<sequence>MAPDIVEELGSDQEGSRRQPHSPKIIQRKNTYDSLDIESGNVHGYNQNHGFKDVNWAIIFRLAFQSLGIVYGDLGTSPLYVLPSTFNDGIKHVDDILGVYSLIFYTLTLLPMVKYVFIVMRATDNGDGGTFALYSLICRYAKVSLIPSQQAEDHNVSNFQIELPSRRLKWASALKSQLEKSQFAKYFLLLGTMLGTSMLIGDGILTPCISVLSAVGGIKQATPALTQDMVVWISVAILIFLFMIQRFGTDKVGYSFAPIMIVWFGLIGGIGLYNFIRFDPLILKALNPAYIVSYFKRNKKDAWISLGDTILCVTGAEALFADVGHFTVLSIQISTCSIVYPAILLAYTGQAAFLRKHQQFGADAFYKSVPGTFSVIQQSLSLGCFPRVKVIRTSTKYQGQVYIPEVNYLLMLACVAVTLGFRTTVKIGNAYGNPLASSLTY</sequence>
<feature type="transmembrane region" description="Helical" evidence="4">
    <location>
        <begin position="96"/>
        <end position="117"/>
    </location>
</feature>
<dbReference type="GO" id="GO:0005886">
    <property type="term" value="C:plasma membrane"/>
    <property type="evidence" value="ECO:0007669"/>
    <property type="project" value="UniProtKB-SubCell"/>
</dbReference>